<feature type="chain" id="PRO_5004834519" description="RING-type domain-containing protein" evidence="12">
    <location>
        <begin position="41"/>
        <end position="1368"/>
    </location>
</feature>
<feature type="transmembrane region" description="Helical" evidence="11">
    <location>
        <begin position="185"/>
        <end position="207"/>
    </location>
</feature>
<feature type="compositionally biased region" description="Low complexity" evidence="10">
    <location>
        <begin position="102"/>
        <end position="113"/>
    </location>
</feature>
<accession>W3VR75</accession>
<evidence type="ECO:0000313" key="15">
    <source>
        <dbReference type="Proteomes" id="UP000019462"/>
    </source>
</evidence>
<dbReference type="FunFam" id="3.30.1330.90:FF:000001">
    <property type="entry name" value="L-serine ammonia-lyase 1"/>
    <property type="match status" value="1"/>
</dbReference>
<evidence type="ECO:0000256" key="5">
    <source>
        <dbReference type="ARBA" id="ARBA00022723"/>
    </source>
</evidence>
<sequence>MLPSLALSSSSLDQFRKNVYRPRLCLLLLLVLLSPHNTSQLASPDASTPDTSISQPAQPAQPSWGLSVIDGLVIAAPPPASQLLSALSPTAPQSESALPIGASHPSPAPSQSATHGDGAAPSTQQGQPPPGSLFRFPKLSWGLLVDEHVLPALVTLHLLWAIRLAGMAVEDGAIKNSLLGAKSPFYAVTLPVLYLGVLSCLALLAGLPVTMAAIGARCLVWREALGFAPLRTVAVDRKSSFRADGLLPASLFVMLEMASTLVHLLSVLPKIDASPFSHMLPAQLRLPSPSHMPPLVELLPLPQFIKAALAESATMPPSSRYAGRRRPMMPPLRSAAPTAADTSAAQHQAPQQQPTSATSADAVPSPAGEPTARQTYRRVGAPEDEVISSPSVTRPIAPLTLPENDATEPGSSPSASRRRRAPRLRGQSVLVSTKWFSDTATALFDKAMGALIYSVITLRLPTLSPTSLPPVLSLLSLRSELASLTQVWTRARSSVECLEFVRRRWGVQLERAQDPYTSVVRSRASAAAGDYKWKSYDDVYCAICFEMTRPKADADSIPETSGDSEDGNASQHANRFEFCRLDCGHELHDVCLVSWLTAQAFCPTCHVVLSFSPPAIGPSYAIAPRRKTHIEADGHHHPKRRRDKLDRHREPRTASHAARSRSTTCAANSRSSTALQHGMTALPAARLVQAPRRTMHTSHCRASSAAASADNVATSEASETEHAVISTFDLFSVGIGPSSSHTVGPMRAGVIFVSDLADMGLLERVHTIKINLYGSLALTGAGHMTPQALLGGLEGDDCETVDPPSVPVRFEEIKKAKQIHLGKNLFKTLGANANGKPVTKGKLIHFDYDRDLKWMFGQVLPHHSNGIRMSVFDEQGEMLATNDYYSVGGGFVVNGALATPSSSALSARSSSTQAPAQDPTAAAPLHDETIELSAHPIDWGENVFYKQIRRKDAEDGRRAGSAPVVEGLLPQVEAPTPAADSTSSALATTSRETPAHEPEKLTARASSGPPFPYHNAASLLRQCKTRNLTIAQVVYENELTWNPPEVVHEKLVKIWTTMDECIRAGVESTEHTLPGPLAVRRRAPSLYARLLRGLYRGASLPAGGSPLSGAARSVSGEGPGGIDSPPPRASTDMVSQIGATGLTRTRMIGSFNHPVMPCPPRRTNFPAIDYLTCYAIATNEQNAAGGRIVTAPTNGAAGVLPSVLKYCFEFIFDDDPVRDLENFLLTAAAIGMLFKRGATLSAAEGGCMAEVGVATAMAAAGFVAVLGGSPEKVLQASVIGIEHNLGLTCDPLNGQVQIPCIERNALGAVKAVTAAQLALAGDGKHSVSLDDAITAMRETARDMHTSYKETSLAGLATAVKVPVAIPDC</sequence>
<dbReference type="SUPFAM" id="SSF57850">
    <property type="entry name" value="RING/U-box"/>
    <property type="match status" value="1"/>
</dbReference>
<evidence type="ECO:0000259" key="13">
    <source>
        <dbReference type="PROSITE" id="PS50089"/>
    </source>
</evidence>
<evidence type="ECO:0000256" key="8">
    <source>
        <dbReference type="ARBA" id="ARBA00023239"/>
    </source>
</evidence>
<dbReference type="PROSITE" id="PS50089">
    <property type="entry name" value="ZF_RING_2"/>
    <property type="match status" value="1"/>
</dbReference>
<feature type="compositionally biased region" description="Low complexity" evidence="10">
    <location>
        <begin position="974"/>
        <end position="990"/>
    </location>
</feature>
<feature type="compositionally biased region" description="Polar residues" evidence="10">
    <location>
        <begin position="660"/>
        <end position="671"/>
    </location>
</feature>
<feature type="region of interest" description="Disordered" evidence="10">
    <location>
        <begin position="315"/>
        <end position="425"/>
    </location>
</feature>
<dbReference type="OrthoDB" id="192663at2759"/>
<evidence type="ECO:0000313" key="14">
    <source>
        <dbReference type="EMBL" id="ETS63292.1"/>
    </source>
</evidence>
<keyword evidence="12" id="KW-0732">Signal</keyword>
<evidence type="ECO:0000256" key="9">
    <source>
        <dbReference type="PROSITE-ProRule" id="PRU00175"/>
    </source>
</evidence>
<dbReference type="Gene3D" id="3.30.1330.90">
    <property type="entry name" value="D-3-phosphoglycerate dehydrogenase, domain 3"/>
    <property type="match status" value="1"/>
</dbReference>
<comment type="cofactor">
    <cofactor evidence="1">
        <name>[4Fe-4S] cluster</name>
        <dbReference type="ChEBI" id="CHEBI:49883"/>
    </cofactor>
</comment>
<keyword evidence="11" id="KW-1133">Transmembrane helix</keyword>
<dbReference type="PANTHER" id="PTHR30182:SF1">
    <property type="entry name" value="L-SERINE DEHYDRATASE 1"/>
    <property type="match status" value="1"/>
</dbReference>
<feature type="region of interest" description="Disordered" evidence="10">
    <location>
        <begin position="629"/>
        <end position="671"/>
    </location>
</feature>
<dbReference type="InterPro" id="IPR005130">
    <property type="entry name" value="Ser_deHydtase-like_asu"/>
</dbReference>
<keyword evidence="6" id="KW-0408">Iron</keyword>
<evidence type="ECO:0000256" key="2">
    <source>
        <dbReference type="ARBA" id="ARBA00004742"/>
    </source>
</evidence>
<evidence type="ECO:0000256" key="11">
    <source>
        <dbReference type="SAM" id="Phobius"/>
    </source>
</evidence>
<evidence type="ECO:0000256" key="7">
    <source>
        <dbReference type="ARBA" id="ARBA00023014"/>
    </source>
</evidence>
<keyword evidence="9" id="KW-0863">Zinc-finger</keyword>
<evidence type="ECO:0000256" key="12">
    <source>
        <dbReference type="SAM" id="SignalP"/>
    </source>
</evidence>
<dbReference type="InterPro" id="IPR005131">
    <property type="entry name" value="Ser_deHydtase_bsu"/>
</dbReference>
<dbReference type="InterPro" id="IPR013083">
    <property type="entry name" value="Znf_RING/FYVE/PHD"/>
</dbReference>
<dbReference type="GO" id="GO:0003941">
    <property type="term" value="F:L-serine ammonia-lyase activity"/>
    <property type="evidence" value="ECO:0007669"/>
    <property type="project" value="InterPro"/>
</dbReference>
<organism evidence="14 15">
    <name type="scientific">Moesziomyces aphidis</name>
    <name type="common">Pseudozyma aphidis</name>
    <dbReference type="NCBI Taxonomy" id="84754"/>
    <lineage>
        <taxon>Eukaryota</taxon>
        <taxon>Fungi</taxon>
        <taxon>Dikarya</taxon>
        <taxon>Basidiomycota</taxon>
        <taxon>Ustilaginomycotina</taxon>
        <taxon>Ustilaginomycetes</taxon>
        <taxon>Ustilaginales</taxon>
        <taxon>Ustilaginaceae</taxon>
        <taxon>Moesziomyces</taxon>
    </lineage>
</organism>
<dbReference type="Proteomes" id="UP000019462">
    <property type="component" value="Unassembled WGS sequence"/>
</dbReference>
<keyword evidence="8" id="KW-0456">Lyase</keyword>
<feature type="region of interest" description="Disordered" evidence="10">
    <location>
        <begin position="85"/>
        <end position="131"/>
    </location>
</feature>
<feature type="compositionally biased region" description="Basic and acidic residues" evidence="10">
    <location>
        <begin position="993"/>
        <end position="1002"/>
    </location>
</feature>
<feature type="domain" description="RING-type" evidence="13">
    <location>
        <begin position="541"/>
        <end position="606"/>
    </location>
</feature>
<feature type="region of interest" description="Disordered" evidence="10">
    <location>
        <begin position="39"/>
        <end position="61"/>
    </location>
</feature>
<dbReference type="Gene3D" id="3.30.40.10">
    <property type="entry name" value="Zinc/RING finger domain, C3HC4 (zinc finger)"/>
    <property type="match status" value="1"/>
</dbReference>
<dbReference type="InterPro" id="IPR051318">
    <property type="entry name" value="Fe-S_L-Ser"/>
</dbReference>
<dbReference type="Pfam" id="PF03315">
    <property type="entry name" value="SDH_beta"/>
    <property type="match status" value="1"/>
</dbReference>
<dbReference type="GO" id="GO:0051539">
    <property type="term" value="F:4 iron, 4 sulfur cluster binding"/>
    <property type="evidence" value="ECO:0007669"/>
    <property type="project" value="UniProtKB-KW"/>
</dbReference>
<dbReference type="PANTHER" id="PTHR30182">
    <property type="entry name" value="L-SERINE DEHYDRATASE"/>
    <property type="match status" value="1"/>
</dbReference>
<dbReference type="GO" id="GO:0006094">
    <property type="term" value="P:gluconeogenesis"/>
    <property type="evidence" value="ECO:0007669"/>
    <property type="project" value="UniProtKB-KW"/>
</dbReference>
<feature type="transmembrane region" description="Helical" evidence="11">
    <location>
        <begin position="246"/>
        <end position="268"/>
    </location>
</feature>
<keyword evidence="11" id="KW-0472">Membrane</keyword>
<keyword evidence="15" id="KW-1185">Reference proteome</keyword>
<feature type="compositionally biased region" description="Low complexity" evidence="10">
    <location>
        <begin position="334"/>
        <end position="360"/>
    </location>
</feature>
<keyword evidence="4" id="KW-0004">4Fe-4S</keyword>
<protein>
    <recommendedName>
        <fullName evidence="13">RING-type domain-containing protein</fullName>
    </recommendedName>
</protein>
<proteinExistence type="predicted"/>
<dbReference type="EMBL" id="AWNI01000008">
    <property type="protein sequence ID" value="ETS63292.1"/>
    <property type="molecule type" value="Genomic_DNA"/>
</dbReference>
<dbReference type="GO" id="GO:0008270">
    <property type="term" value="F:zinc ion binding"/>
    <property type="evidence" value="ECO:0007669"/>
    <property type="project" value="UniProtKB-KW"/>
</dbReference>
<comment type="caution">
    <text evidence="14">The sequence shown here is derived from an EMBL/GenBank/DDBJ whole genome shotgun (WGS) entry which is preliminary data.</text>
</comment>
<feature type="compositionally biased region" description="Basic and acidic residues" evidence="10">
    <location>
        <begin position="643"/>
        <end position="653"/>
    </location>
</feature>
<evidence type="ECO:0000256" key="3">
    <source>
        <dbReference type="ARBA" id="ARBA00022432"/>
    </source>
</evidence>
<dbReference type="HOGENOM" id="CLU_256504_0_0_1"/>
<comment type="pathway">
    <text evidence="2">Carbohydrate biosynthesis; gluconeogenesis.</text>
</comment>
<feature type="signal peptide" evidence="12">
    <location>
        <begin position="1"/>
        <end position="40"/>
    </location>
</feature>
<keyword evidence="7" id="KW-0411">Iron-sulfur</keyword>
<evidence type="ECO:0000256" key="1">
    <source>
        <dbReference type="ARBA" id="ARBA00001966"/>
    </source>
</evidence>
<keyword evidence="3" id="KW-0312">Gluconeogenesis</keyword>
<dbReference type="InterPro" id="IPR001841">
    <property type="entry name" value="Znf_RING"/>
</dbReference>
<dbReference type="SMART" id="SM00184">
    <property type="entry name" value="RING"/>
    <property type="match status" value="1"/>
</dbReference>
<dbReference type="SUPFAM" id="SSF143548">
    <property type="entry name" value="Serine metabolism enzymes domain"/>
    <property type="match status" value="1"/>
</dbReference>
<name>W3VR75_MOEAP</name>
<evidence type="ECO:0000256" key="4">
    <source>
        <dbReference type="ARBA" id="ARBA00022485"/>
    </source>
</evidence>
<keyword evidence="11" id="KW-0812">Transmembrane</keyword>
<feature type="region of interest" description="Disordered" evidence="10">
    <location>
        <begin position="904"/>
        <end position="923"/>
    </location>
</feature>
<reference evidence="14 15" key="1">
    <citation type="journal article" date="2014" name="Genome Announc.">
        <title>Genome sequence of the basidiomycetous fungus Pseudozyma aphidis DSM70725, an efficient producer of biosurfactant mannosylerythritol lipids.</title>
        <authorList>
            <person name="Lorenz S."/>
            <person name="Guenther M."/>
            <person name="Grumaz C."/>
            <person name="Rupp S."/>
            <person name="Zibek S."/>
            <person name="Sohn K."/>
        </authorList>
    </citation>
    <scope>NUCLEOTIDE SEQUENCE [LARGE SCALE GENOMIC DNA]</scope>
    <source>
        <strain evidence="15">ATCC 32657 / CBS 517.83 / DSM 70725 / JCM 10318 / NBRC 10182 / NRRL Y-7954 / St-0401</strain>
    </source>
</reference>
<feature type="region of interest" description="Disordered" evidence="10">
    <location>
        <begin position="1106"/>
        <end position="1133"/>
    </location>
</feature>
<evidence type="ECO:0000256" key="10">
    <source>
        <dbReference type="SAM" id="MobiDB-lite"/>
    </source>
</evidence>
<keyword evidence="5" id="KW-0479">Metal-binding</keyword>
<gene>
    <name evidence="14" type="ORF">PaG_01568</name>
</gene>
<evidence type="ECO:0000256" key="6">
    <source>
        <dbReference type="ARBA" id="ARBA00023004"/>
    </source>
</evidence>
<dbReference type="Pfam" id="PF03313">
    <property type="entry name" value="SDH_alpha"/>
    <property type="match status" value="1"/>
</dbReference>
<dbReference type="InterPro" id="IPR029009">
    <property type="entry name" value="ASB_dom_sf"/>
</dbReference>
<keyword evidence="9" id="KW-0862">Zinc</keyword>
<feature type="region of interest" description="Disordered" evidence="10">
    <location>
        <begin position="955"/>
        <end position="1009"/>
    </location>
</feature>